<dbReference type="Proteomes" id="UP001295423">
    <property type="component" value="Unassembled WGS sequence"/>
</dbReference>
<sequence length="100" mass="11313">MATTDAGVFNLSSLLNNLDGPGEDNEEKKDLFEFVRTLMQSLATDDPQIYNKAKVMMDEEVQKNFSSFEEAKSTFLARIKEIAGDEHWKKACDECGVEEK</sequence>
<dbReference type="AlphaFoldDB" id="A0AAD2G5L9"/>
<organism evidence="1 2">
    <name type="scientific">Cylindrotheca closterium</name>
    <dbReference type="NCBI Taxonomy" id="2856"/>
    <lineage>
        <taxon>Eukaryota</taxon>
        <taxon>Sar</taxon>
        <taxon>Stramenopiles</taxon>
        <taxon>Ochrophyta</taxon>
        <taxon>Bacillariophyta</taxon>
        <taxon>Bacillariophyceae</taxon>
        <taxon>Bacillariophycidae</taxon>
        <taxon>Bacillariales</taxon>
        <taxon>Bacillariaceae</taxon>
        <taxon>Cylindrotheca</taxon>
    </lineage>
</organism>
<proteinExistence type="predicted"/>
<keyword evidence="2" id="KW-1185">Reference proteome</keyword>
<protein>
    <submittedName>
        <fullName evidence="1">Uncharacterized protein</fullName>
    </submittedName>
</protein>
<gene>
    <name evidence="1" type="ORF">CYCCA115_LOCUS19623</name>
</gene>
<reference evidence="1" key="1">
    <citation type="submission" date="2023-08" db="EMBL/GenBank/DDBJ databases">
        <authorList>
            <person name="Audoor S."/>
            <person name="Bilcke G."/>
        </authorList>
    </citation>
    <scope>NUCLEOTIDE SEQUENCE</scope>
</reference>
<dbReference type="EMBL" id="CAKOGP040002103">
    <property type="protein sequence ID" value="CAJ1962310.1"/>
    <property type="molecule type" value="Genomic_DNA"/>
</dbReference>
<evidence type="ECO:0000313" key="1">
    <source>
        <dbReference type="EMBL" id="CAJ1962310.1"/>
    </source>
</evidence>
<evidence type="ECO:0000313" key="2">
    <source>
        <dbReference type="Proteomes" id="UP001295423"/>
    </source>
</evidence>
<comment type="caution">
    <text evidence="1">The sequence shown here is derived from an EMBL/GenBank/DDBJ whole genome shotgun (WGS) entry which is preliminary data.</text>
</comment>
<name>A0AAD2G5L9_9STRA</name>
<accession>A0AAD2G5L9</accession>